<proteinExistence type="predicted"/>
<name>A0A6N4TME0_9FIRM</name>
<accession>A0A6N4TME0</accession>
<sequence length="188" mass="21102">MAIKLFVDQGHNPGNINAGASANGLVESEVTYWAGIYLAVFLRVDPRFEVMVSRPYPDTVLGNDTPGSLRERVEMANEWPADYFISIHANANENPQINGSEVYVYERDSIAYDLAQKVLRSMVEVAGTKDNLVRVNPSLYVLRRTQMPAILVELAYLTNIEDADKLKCCLYGFSYGIYLGILDYFGFL</sequence>
<dbReference type="GO" id="GO:0030288">
    <property type="term" value="C:outer membrane-bounded periplasmic space"/>
    <property type="evidence" value="ECO:0007669"/>
    <property type="project" value="TreeGrafter"/>
</dbReference>
<dbReference type="KEGG" id="aarg:Aargi30884_29010"/>
<dbReference type="Proteomes" id="UP000464754">
    <property type="component" value="Chromosome"/>
</dbReference>
<dbReference type="PANTHER" id="PTHR30404">
    <property type="entry name" value="N-ACETYLMURAMOYL-L-ALANINE AMIDASE"/>
    <property type="match status" value="1"/>
</dbReference>
<feature type="domain" description="MurNAc-LAA" evidence="2">
    <location>
        <begin position="73"/>
        <end position="182"/>
    </location>
</feature>
<evidence type="ECO:0000256" key="1">
    <source>
        <dbReference type="ARBA" id="ARBA00022801"/>
    </source>
</evidence>
<evidence type="ECO:0000313" key="3">
    <source>
        <dbReference type="EMBL" id="BBK23998.1"/>
    </source>
</evidence>
<dbReference type="Pfam" id="PF01520">
    <property type="entry name" value="Amidase_3"/>
    <property type="match status" value="1"/>
</dbReference>
<organism evidence="3 4">
    <name type="scientific">Amedibacterium intestinale</name>
    <dbReference type="NCBI Taxonomy" id="2583452"/>
    <lineage>
        <taxon>Bacteria</taxon>
        <taxon>Bacillati</taxon>
        <taxon>Bacillota</taxon>
        <taxon>Erysipelotrichia</taxon>
        <taxon>Erysipelotrichales</taxon>
        <taxon>Erysipelotrichaceae</taxon>
        <taxon>Amedibacterium</taxon>
    </lineage>
</organism>
<dbReference type="GO" id="GO:0009253">
    <property type="term" value="P:peptidoglycan catabolic process"/>
    <property type="evidence" value="ECO:0007669"/>
    <property type="project" value="InterPro"/>
</dbReference>
<dbReference type="EMBL" id="AP019695">
    <property type="protein sequence ID" value="BBK23998.1"/>
    <property type="molecule type" value="Genomic_DNA"/>
</dbReference>
<dbReference type="GO" id="GO:0008745">
    <property type="term" value="F:N-acetylmuramoyl-L-alanine amidase activity"/>
    <property type="evidence" value="ECO:0007669"/>
    <property type="project" value="InterPro"/>
</dbReference>
<dbReference type="SUPFAM" id="SSF53187">
    <property type="entry name" value="Zn-dependent exopeptidases"/>
    <property type="match status" value="1"/>
</dbReference>
<dbReference type="AlphaFoldDB" id="A0A6N4TME0"/>
<evidence type="ECO:0000313" key="4">
    <source>
        <dbReference type="Proteomes" id="UP000464754"/>
    </source>
</evidence>
<dbReference type="InterPro" id="IPR002508">
    <property type="entry name" value="MurNAc-LAA_cat"/>
</dbReference>
<dbReference type="PANTHER" id="PTHR30404:SF0">
    <property type="entry name" value="N-ACETYLMURAMOYL-L-ALANINE AMIDASE AMIC"/>
    <property type="match status" value="1"/>
</dbReference>
<protein>
    <recommendedName>
        <fullName evidence="2">MurNAc-LAA domain-containing protein</fullName>
    </recommendedName>
</protein>
<dbReference type="InterPro" id="IPR050695">
    <property type="entry name" value="N-acetylmuramoyl_amidase_3"/>
</dbReference>
<dbReference type="RefSeq" id="WP_163052602.1">
    <property type="nucleotide sequence ID" value="NZ_AP019695.1"/>
</dbReference>
<dbReference type="SMART" id="SM00646">
    <property type="entry name" value="Ami_3"/>
    <property type="match status" value="1"/>
</dbReference>
<dbReference type="Gene3D" id="3.40.630.40">
    <property type="entry name" value="Zn-dependent exopeptidases"/>
    <property type="match status" value="1"/>
</dbReference>
<keyword evidence="4" id="KW-1185">Reference proteome</keyword>
<dbReference type="CDD" id="cd02696">
    <property type="entry name" value="MurNAc-LAA"/>
    <property type="match status" value="1"/>
</dbReference>
<evidence type="ECO:0000259" key="2">
    <source>
        <dbReference type="SMART" id="SM00646"/>
    </source>
</evidence>
<gene>
    <name evidence="3" type="ORF">Aargi30884_29010</name>
</gene>
<keyword evidence="1" id="KW-0378">Hydrolase</keyword>
<reference evidence="4" key="1">
    <citation type="submission" date="2019-05" db="EMBL/GenBank/DDBJ databases">
        <title>Complete genome sequencing of Absiella argi strain JCM 30884.</title>
        <authorList>
            <person name="Sakamoto M."/>
            <person name="Murakami T."/>
            <person name="Mori H."/>
        </authorList>
    </citation>
    <scope>NUCLEOTIDE SEQUENCE [LARGE SCALE GENOMIC DNA]</scope>
    <source>
        <strain evidence="4">JCM 30884</strain>
    </source>
</reference>